<dbReference type="SUPFAM" id="SSF55895">
    <property type="entry name" value="Ribonuclease Rh-like"/>
    <property type="match status" value="1"/>
</dbReference>
<sequence>MIKIVYILFGVISVRALYIAPNRGEIFRDLEWTYEGSDEFEDQEVILKKHKNNEWDVLIFTQSWPPTDCLSWKQKSTKHKCRNLRDTGDERWTVHGIWPSKWGTHGPAFCNSSDQFNINPLNDLMASMNRQWPPIEKSGSGIQFWRHEWEKHGTCAEQLPELGSEHKYFKQGLDWNTMYNLEQWLSSGGITAGKDYELTEIWEAVTHTTGVDPHIFCFKDHKKNKNYLQEIRLCFNKKLSLIDCKPINGKKTESSLYTKIVSHSGMCDIHSPVVYPSVQDVQPTFH</sequence>
<dbReference type="EMBL" id="ACPB03016346">
    <property type="status" value="NOT_ANNOTATED_CDS"/>
    <property type="molecule type" value="Genomic_DNA"/>
</dbReference>
<dbReference type="GeneID" id="141454802"/>
<dbReference type="EnsemblMetazoa" id="RPRC004264-RA">
    <property type="protein sequence ID" value="RPRC004264-PA"/>
    <property type="gene ID" value="RPRC004264"/>
</dbReference>
<feature type="chain" id="PRO_5014108763" evidence="5">
    <location>
        <begin position="17"/>
        <end position="286"/>
    </location>
</feature>
<dbReference type="EMBL" id="GAHY01002201">
    <property type="protein sequence ID" value="JAA75309.1"/>
    <property type="molecule type" value="mRNA"/>
</dbReference>
<reference evidence="6" key="1">
    <citation type="submission" date="2013-04" db="EMBL/GenBank/DDBJ databases">
        <title>An insight into the transcriptome of the digestive tract of the blood sucking bug, Rhodnius prolixus.</title>
        <authorList>
            <person name="Ribeiro J.M.C."/>
            <person name="Genta F.A."/>
            <person name="Sorgine M.H.F."/>
            <person name="Paiva-Silva G.O."/>
            <person name="Majerowicz D."/>
            <person name="Medeiros M."/>
            <person name="Koerich L."/>
            <person name="Terra W.R."/>
            <person name="Ferreira C."/>
            <person name="Pimentel A.C."/>
            <person name="Bisch P.M."/>
            <person name="Diniz M.M.P."/>
            <person name="Nascimento R."/>
            <person name="Salmon D."/>
            <person name="Silber A.M."/>
            <person name="Alves M."/>
            <person name="Oliveira M.F."/>
            <person name="Gondim K.C."/>
            <person name="Silva Neto M.A.C."/>
            <person name="Atella G.C."/>
            <person name="Araujo H."/>
            <person name="Dias F.S."/>
            <person name="Polycarpo C.R."/>
            <person name="Fampa P."/>
            <person name="Melo A.C."/>
            <person name="Tanaka A.S."/>
            <person name="Balczun C."/>
            <person name="Oliveira J.H.M."/>
            <person name="Goncalves R."/>
            <person name="Lazoski C."/>
            <person name="Pereira M.A."/>
            <person name="Rivera-Pomar R."/>
            <person name="Diambra L."/>
            <person name="Schaub G.A."/>
            <person name="Garcia E.S."/>
            <person name="Azambuja P."/>
            <person name="Braz G.R.C."/>
            <person name="Oliveira P.L."/>
        </authorList>
    </citation>
    <scope>NUCLEOTIDE SEQUENCE</scope>
</reference>
<dbReference type="AlphaFoldDB" id="R4G2X6"/>
<dbReference type="eggNOG" id="KOG1642">
    <property type="taxonomic scope" value="Eukaryota"/>
</dbReference>
<dbReference type="InParanoid" id="R4G2X6"/>
<dbReference type="PROSITE" id="PS00531">
    <property type="entry name" value="RNASE_T2_2"/>
    <property type="match status" value="1"/>
</dbReference>
<dbReference type="Gene3D" id="3.90.730.10">
    <property type="entry name" value="Ribonuclease T2-like"/>
    <property type="match status" value="1"/>
</dbReference>
<reference evidence="8" key="2">
    <citation type="submission" date="2015-04" db="EMBL/GenBank/DDBJ databases">
        <authorList>
            <person name="Wilson R.K."/>
            <person name="Warren W."/>
            <person name="Dotson E."/>
            <person name="Oliveira P.L."/>
        </authorList>
    </citation>
    <scope>NUCLEOTIDE SEQUENCE</scope>
</reference>
<evidence type="ECO:0000256" key="5">
    <source>
        <dbReference type="SAM" id="SignalP"/>
    </source>
</evidence>
<accession>R4G2X6</accession>
<dbReference type="GO" id="GO:0033897">
    <property type="term" value="F:ribonuclease T2 activity"/>
    <property type="evidence" value="ECO:0007669"/>
    <property type="project" value="InterPro"/>
</dbReference>
<feature type="active site" evidence="3">
    <location>
        <position position="152"/>
    </location>
</feature>
<keyword evidence="8" id="KW-1185">Reference proteome</keyword>
<keyword evidence="2" id="KW-1015">Disulfide bond</keyword>
<evidence type="ECO:0000256" key="2">
    <source>
        <dbReference type="ARBA" id="ARBA00023157"/>
    </source>
</evidence>
<dbReference type="GO" id="GO:0006401">
    <property type="term" value="P:RNA catabolic process"/>
    <property type="evidence" value="ECO:0007669"/>
    <property type="project" value="TreeGrafter"/>
</dbReference>
<dbReference type="GO" id="GO:0003723">
    <property type="term" value="F:RNA binding"/>
    <property type="evidence" value="ECO:0007669"/>
    <property type="project" value="InterPro"/>
</dbReference>
<protein>
    <submittedName>
        <fullName evidence="6 7">Putative ribonuclease</fullName>
    </submittedName>
</protein>
<dbReference type="InterPro" id="IPR001568">
    <property type="entry name" value="RNase_T2-like"/>
</dbReference>
<feature type="active site" evidence="3">
    <location>
        <position position="148"/>
    </location>
</feature>
<dbReference type="CDD" id="cd01061">
    <property type="entry name" value="RNase_T2_euk"/>
    <property type="match status" value="1"/>
</dbReference>
<reference evidence="7" key="3">
    <citation type="submission" date="2015-05" db="UniProtKB">
        <authorList>
            <consortium name="EnsemblMetazoa"/>
        </authorList>
    </citation>
    <scope>IDENTIFICATION</scope>
</reference>
<dbReference type="Pfam" id="PF00445">
    <property type="entry name" value="Ribonuclease_T2"/>
    <property type="match status" value="1"/>
</dbReference>
<evidence type="ECO:0000256" key="4">
    <source>
        <dbReference type="RuleBase" id="RU004328"/>
    </source>
</evidence>
<dbReference type="PANTHER" id="PTHR11240">
    <property type="entry name" value="RIBONUCLEASE T2"/>
    <property type="match status" value="1"/>
</dbReference>
<evidence type="ECO:0000313" key="8">
    <source>
        <dbReference type="Proteomes" id="UP000015103"/>
    </source>
</evidence>
<dbReference type="InterPro" id="IPR036430">
    <property type="entry name" value="RNase_T2-like_sf"/>
</dbReference>
<name>R4G2X6_RHOPR</name>
<feature type="signal peptide" evidence="5">
    <location>
        <begin position="1"/>
        <end position="16"/>
    </location>
</feature>
<evidence type="ECO:0000256" key="3">
    <source>
        <dbReference type="PIRSR" id="PIRSR633697-1"/>
    </source>
</evidence>
<dbReference type="Proteomes" id="UP000015103">
    <property type="component" value="Unassembled WGS sequence"/>
</dbReference>
<evidence type="ECO:0000313" key="7">
    <source>
        <dbReference type="EnsemblMetazoa" id="RPRC004264-PA"/>
    </source>
</evidence>
<dbReference type="PANTHER" id="PTHR11240:SF22">
    <property type="entry name" value="RIBONUCLEASE T2"/>
    <property type="match status" value="1"/>
</dbReference>
<keyword evidence="5" id="KW-0732">Signal</keyword>
<dbReference type="RefSeq" id="XP_073985529.1">
    <property type="nucleotide sequence ID" value="XM_074129428.1"/>
</dbReference>
<dbReference type="InterPro" id="IPR033697">
    <property type="entry name" value="Ribonuclease_T2_eukaryotic"/>
</dbReference>
<dbReference type="OMA" id="TNCHIGS"/>
<dbReference type="VEuPathDB" id="VectorBase:RPRC004264"/>
<organism evidence="6">
    <name type="scientific">Rhodnius prolixus</name>
    <name type="common">Triatomid bug</name>
    <dbReference type="NCBI Taxonomy" id="13249"/>
    <lineage>
        <taxon>Eukaryota</taxon>
        <taxon>Metazoa</taxon>
        <taxon>Ecdysozoa</taxon>
        <taxon>Arthropoda</taxon>
        <taxon>Hexapoda</taxon>
        <taxon>Insecta</taxon>
        <taxon>Pterygota</taxon>
        <taxon>Neoptera</taxon>
        <taxon>Paraneoptera</taxon>
        <taxon>Hemiptera</taxon>
        <taxon>Heteroptera</taxon>
        <taxon>Panheteroptera</taxon>
        <taxon>Cimicomorpha</taxon>
        <taxon>Reduviidae</taxon>
        <taxon>Triatominae</taxon>
        <taxon>Rhodnius</taxon>
    </lineage>
</organism>
<evidence type="ECO:0000313" key="6">
    <source>
        <dbReference type="EMBL" id="JAA75309.1"/>
    </source>
</evidence>
<comment type="similarity">
    <text evidence="1 4">Belongs to the RNase T2 family.</text>
</comment>
<evidence type="ECO:0000256" key="1">
    <source>
        <dbReference type="ARBA" id="ARBA00007469"/>
    </source>
</evidence>
<dbReference type="RefSeq" id="XP_073985530.1">
    <property type="nucleotide sequence ID" value="XM_074129429.1"/>
</dbReference>
<feature type="active site" evidence="3">
    <location>
        <position position="95"/>
    </location>
</feature>
<dbReference type="GO" id="GO:0005576">
    <property type="term" value="C:extracellular region"/>
    <property type="evidence" value="ECO:0007669"/>
    <property type="project" value="TreeGrafter"/>
</dbReference>
<dbReference type="HOGENOM" id="CLU_069912_1_0_1"/>
<proteinExistence type="evidence at transcript level"/>
<dbReference type="InterPro" id="IPR033130">
    <property type="entry name" value="RNase_T2_His_AS_2"/>
</dbReference>